<organism evidence="10 11">
    <name type="scientific">Pyrocoelia pectoralis</name>
    <dbReference type="NCBI Taxonomy" id="417401"/>
    <lineage>
        <taxon>Eukaryota</taxon>
        <taxon>Metazoa</taxon>
        <taxon>Ecdysozoa</taxon>
        <taxon>Arthropoda</taxon>
        <taxon>Hexapoda</taxon>
        <taxon>Insecta</taxon>
        <taxon>Pterygota</taxon>
        <taxon>Neoptera</taxon>
        <taxon>Endopterygota</taxon>
        <taxon>Coleoptera</taxon>
        <taxon>Polyphaga</taxon>
        <taxon>Elateriformia</taxon>
        <taxon>Elateroidea</taxon>
        <taxon>Lampyridae</taxon>
        <taxon>Lampyrinae</taxon>
        <taxon>Pyrocoelia</taxon>
    </lineage>
</organism>
<evidence type="ECO:0008006" key="12">
    <source>
        <dbReference type="Google" id="ProtNLM"/>
    </source>
</evidence>
<evidence type="ECO:0000259" key="9">
    <source>
        <dbReference type="PROSITE" id="PS50106"/>
    </source>
</evidence>
<feature type="domain" description="PDZ" evidence="9">
    <location>
        <begin position="23"/>
        <end position="57"/>
    </location>
</feature>
<dbReference type="PANTHER" id="PTHR23122">
    <property type="entry name" value="MEMBRANE-ASSOCIATED GUANYLATE KINASE MAGUK"/>
    <property type="match status" value="1"/>
</dbReference>
<dbReference type="CDD" id="cd12036">
    <property type="entry name" value="SH3_MPP5"/>
    <property type="match status" value="1"/>
</dbReference>
<evidence type="ECO:0000259" key="8">
    <source>
        <dbReference type="PROSITE" id="PS50052"/>
    </source>
</evidence>
<evidence type="ECO:0000256" key="2">
    <source>
        <dbReference type="ARBA" id="ARBA00022443"/>
    </source>
</evidence>
<evidence type="ECO:0000256" key="6">
    <source>
        <dbReference type="SAM" id="MobiDB-lite"/>
    </source>
</evidence>
<dbReference type="PROSITE" id="PS50052">
    <property type="entry name" value="GUANYLATE_KINASE_2"/>
    <property type="match status" value="1"/>
</dbReference>
<dbReference type="SMART" id="SM00072">
    <property type="entry name" value="GuKc"/>
    <property type="match status" value="1"/>
</dbReference>
<evidence type="ECO:0000256" key="4">
    <source>
        <dbReference type="PROSITE-ProRule" id="PRU00192"/>
    </source>
</evidence>
<name>A0AAN7VB57_9COLE</name>
<keyword evidence="11" id="KW-1185">Reference proteome</keyword>
<evidence type="ECO:0000313" key="10">
    <source>
        <dbReference type="EMBL" id="KAK5643603.1"/>
    </source>
</evidence>
<dbReference type="InterPro" id="IPR008145">
    <property type="entry name" value="GK/Ca_channel_bsu"/>
</dbReference>
<dbReference type="Pfam" id="PF00625">
    <property type="entry name" value="Guanylate_kin"/>
    <property type="match status" value="1"/>
</dbReference>
<dbReference type="InterPro" id="IPR050716">
    <property type="entry name" value="MAGUK"/>
</dbReference>
<keyword evidence="5" id="KW-0175">Coiled coil</keyword>
<dbReference type="PROSITE" id="PS50002">
    <property type="entry name" value="SH3"/>
    <property type="match status" value="1"/>
</dbReference>
<dbReference type="SUPFAM" id="SSF52540">
    <property type="entry name" value="P-loop containing nucleoside triphosphate hydrolases"/>
    <property type="match status" value="1"/>
</dbReference>
<comment type="similarity">
    <text evidence="1">Belongs to the MAGUK family.</text>
</comment>
<dbReference type="SMART" id="SM00228">
    <property type="entry name" value="PDZ"/>
    <property type="match status" value="2"/>
</dbReference>
<dbReference type="PROSITE" id="PS50106">
    <property type="entry name" value="PDZ"/>
    <property type="match status" value="2"/>
</dbReference>
<evidence type="ECO:0000313" key="11">
    <source>
        <dbReference type="Proteomes" id="UP001329430"/>
    </source>
</evidence>
<evidence type="ECO:0000259" key="7">
    <source>
        <dbReference type="PROSITE" id="PS50002"/>
    </source>
</evidence>
<dbReference type="InterPro" id="IPR036028">
    <property type="entry name" value="SH3-like_dom_sf"/>
</dbReference>
<feature type="region of interest" description="Disordered" evidence="6">
    <location>
        <begin position="328"/>
        <end position="366"/>
    </location>
</feature>
<dbReference type="AlphaFoldDB" id="A0AAN7VB57"/>
<proteinExistence type="inferred from homology"/>
<feature type="coiled-coil region" evidence="5">
    <location>
        <begin position="1004"/>
        <end position="1055"/>
    </location>
</feature>
<dbReference type="PROSITE" id="PS00856">
    <property type="entry name" value="GUANYLATE_KINASE_1"/>
    <property type="match status" value="1"/>
</dbReference>
<dbReference type="FunFam" id="2.30.42.10:FF:000088">
    <property type="entry name" value="MAGUK p55 subfamily member 5"/>
    <property type="match status" value="1"/>
</dbReference>
<dbReference type="Proteomes" id="UP001329430">
    <property type="component" value="Chromosome 5"/>
</dbReference>
<feature type="domain" description="SH3" evidence="7">
    <location>
        <begin position="728"/>
        <end position="799"/>
    </location>
</feature>
<evidence type="ECO:0000256" key="1">
    <source>
        <dbReference type="ARBA" id="ARBA00007014"/>
    </source>
</evidence>
<dbReference type="CDD" id="cd00136">
    <property type="entry name" value="PDZ_canonical"/>
    <property type="match status" value="1"/>
</dbReference>
<sequence length="1067" mass="118345">MVDLGGYVIILVETKDKKIKLYGSPADKDNLEVGDEILEVNGKSLEDATHTEVISHIHQCIRSRTICLRVKRRSGARLGNSVQDAFVIAVEQQARERLERLSALKRVTPVDITKLSQQLNQQTTTSEDLNGFLSNSPIYVTSLTATEPLNNNPTVSKPGGGAITTAVVSSKESITTSKLLPTNQTNGHKSSDIILTQQFGDNLDLSKVPNDVRVTTEKEIRTLGDRRSSSPFQNGRTEVLIGAEDNKFKTTAIIESNNNKLAIDPEIRPRRRSGSSIVVLDGELETVKKPPDDLEDNLDYNMVMMLAGDNGPHREMAVDVPDTFIARNKTPPRYPPPKPKLQSGLNGTAASPAATVKPVPPPRDHLKIEKDGRLVNRTPAPQLPARITNNNNNNITSSPAQISSTIATTAEPTREQLDSIRKYQEQLRKRKEEEERIAAQNEFLNRSLRGSRKLQALESHPQGSINDAFTEDDTRESSRSLTPAFPDEKEIVHTLYGYGDLVAAVQRLQLQLKKAGTGGGLGGLEGRVAAVQSLLLSPQFGRALAVHNKVQAVRSRTAHRPTTNAQAALRDCLDALGSSQSAYAVELATLLTGYELEALMVAHDDVASTLPADSTTPTLPPTETIPQTLPDQYGSDNIKIIKIEKSTEPLGATIRNDGDAVVVGRVVRGGAADKSGLLHEGDEILEVNDIEMRGKSVNAVCDILAAMEGTLTFLIVPAAQARGHSGRDSVLHVKAHFDYDPEDDLYIPCRELGISFQKGDVLHIISQEDPNWWQAYREGEEDQTLAGLVPSQTFQHQRESMRLAASERYPRAQRKATTLLCGKTPKRKKKKGTYAEGGYPMYTNAIDEYEPEEILTYEEVALYYPRANNKRPIVLIGPPNIGRHELRQRLMEDSERFAAAIPHTSRARKDNEVDGQDYHFITRAQFEADILSRKFVEHGEYEKAYYGTSLDAIRSVVNSGKICVLNLHPQSLKILRTSDLKPYVVFVAPPSLEKLRQKKIRCGEAFKEEELKDIIEKAREMESKYGHFFDMIIINNDTERAYHQLLGEINSLEREPQWVPAAWVKAL</sequence>
<evidence type="ECO:0000256" key="3">
    <source>
        <dbReference type="ARBA" id="ARBA00022737"/>
    </source>
</evidence>
<dbReference type="SUPFAM" id="SSF50156">
    <property type="entry name" value="PDZ domain-like"/>
    <property type="match status" value="2"/>
</dbReference>
<dbReference type="InterPro" id="IPR035601">
    <property type="entry name" value="MPP5_SH3"/>
</dbReference>
<dbReference type="InterPro" id="IPR001478">
    <property type="entry name" value="PDZ"/>
</dbReference>
<dbReference type="InterPro" id="IPR027417">
    <property type="entry name" value="P-loop_NTPase"/>
</dbReference>
<feature type="region of interest" description="Disordered" evidence="6">
    <location>
        <begin position="456"/>
        <end position="483"/>
    </location>
</feature>
<feature type="domain" description="Guanylate kinase-like" evidence="8">
    <location>
        <begin position="870"/>
        <end position="1050"/>
    </location>
</feature>
<dbReference type="SUPFAM" id="SSF50044">
    <property type="entry name" value="SH3-domain"/>
    <property type="match status" value="1"/>
</dbReference>
<reference evidence="10 11" key="1">
    <citation type="journal article" date="2024" name="Insects">
        <title>An Improved Chromosome-Level Genome Assembly of the Firefly Pyrocoelia pectoralis.</title>
        <authorList>
            <person name="Fu X."/>
            <person name="Meyer-Rochow V.B."/>
            <person name="Ballantyne L."/>
            <person name="Zhu X."/>
        </authorList>
    </citation>
    <scope>NUCLEOTIDE SEQUENCE [LARGE SCALE GENOMIC DNA]</scope>
    <source>
        <strain evidence="10">XCY_ONT2</strain>
    </source>
</reference>
<accession>A0AAN7VB57</accession>
<keyword evidence="2 4" id="KW-0728">SH3 domain</keyword>
<dbReference type="Gene3D" id="2.30.42.10">
    <property type="match status" value="2"/>
</dbReference>
<dbReference type="Pfam" id="PF07653">
    <property type="entry name" value="SH3_2"/>
    <property type="match status" value="1"/>
</dbReference>
<dbReference type="FunFam" id="3.40.50.300:FF:000469">
    <property type="entry name" value="MAGUK p55 subfamily member 5"/>
    <property type="match status" value="1"/>
</dbReference>
<gene>
    <name evidence="10" type="ORF">RI129_007448</name>
</gene>
<dbReference type="InterPro" id="IPR020590">
    <property type="entry name" value="Guanylate_kinase_CS"/>
</dbReference>
<protein>
    <recommendedName>
        <fullName evidence="12">MAGUK p55 subfamily member 5</fullName>
    </recommendedName>
</protein>
<comment type="caution">
    <text evidence="10">The sequence shown here is derived from an EMBL/GenBank/DDBJ whole genome shotgun (WGS) entry which is preliminary data.</text>
</comment>
<dbReference type="Gene3D" id="3.40.50.300">
    <property type="entry name" value="P-loop containing nucleotide triphosphate hydrolases"/>
    <property type="match status" value="1"/>
</dbReference>
<dbReference type="EMBL" id="JAVRBK010000005">
    <property type="protein sequence ID" value="KAK5643603.1"/>
    <property type="molecule type" value="Genomic_DNA"/>
</dbReference>
<keyword evidence="3" id="KW-0677">Repeat</keyword>
<feature type="domain" description="PDZ" evidence="9">
    <location>
        <begin position="640"/>
        <end position="719"/>
    </location>
</feature>
<evidence type="ECO:0000256" key="5">
    <source>
        <dbReference type="SAM" id="Coils"/>
    </source>
</evidence>
<dbReference type="CDD" id="cd00071">
    <property type="entry name" value="GMPK"/>
    <property type="match status" value="1"/>
</dbReference>
<dbReference type="Pfam" id="PF00595">
    <property type="entry name" value="PDZ"/>
    <property type="match status" value="2"/>
</dbReference>
<dbReference type="InterPro" id="IPR036034">
    <property type="entry name" value="PDZ_sf"/>
</dbReference>
<dbReference type="InterPro" id="IPR001452">
    <property type="entry name" value="SH3_domain"/>
</dbReference>
<dbReference type="InterPro" id="IPR008144">
    <property type="entry name" value="Guanylate_kin-like_dom"/>
</dbReference>
<dbReference type="SMART" id="SM00326">
    <property type="entry name" value="SH3"/>
    <property type="match status" value="1"/>
</dbReference>
<dbReference type="Gene3D" id="2.30.30.40">
    <property type="entry name" value="SH3 Domains"/>
    <property type="match status" value="1"/>
</dbReference>